<dbReference type="Pfam" id="PF06071">
    <property type="entry name" value="YchF-GTPase_C"/>
    <property type="match status" value="1"/>
</dbReference>
<feature type="domain" description="YchF C-terminal" evidence="1">
    <location>
        <begin position="217"/>
        <end position="300"/>
    </location>
</feature>
<dbReference type="PANTHER" id="PTHR23305">
    <property type="entry name" value="OBG GTPASE FAMILY"/>
    <property type="match status" value="1"/>
</dbReference>
<dbReference type="PANTHER" id="PTHR23305:SF18">
    <property type="entry name" value="OBG-TYPE G DOMAIN-CONTAINING PROTEIN"/>
    <property type="match status" value="1"/>
</dbReference>
<accession>A0ABQ7ZIN5</accession>
<dbReference type="Gene3D" id="3.10.20.30">
    <property type="match status" value="1"/>
</dbReference>
<protein>
    <recommendedName>
        <fullName evidence="1">YchF C-terminal domain-containing protein</fullName>
    </recommendedName>
</protein>
<gene>
    <name evidence="2" type="ORF">HID58_067440</name>
</gene>
<proteinExistence type="predicted"/>
<comment type="caution">
    <text evidence="2">The sequence shown here is derived from an EMBL/GenBank/DDBJ whole genome shotgun (WGS) entry which is preliminary data.</text>
</comment>
<dbReference type="Proteomes" id="UP000824890">
    <property type="component" value="Unassembled WGS sequence"/>
</dbReference>
<organism evidence="2 3">
    <name type="scientific">Brassica napus</name>
    <name type="common">Rape</name>
    <dbReference type="NCBI Taxonomy" id="3708"/>
    <lineage>
        <taxon>Eukaryota</taxon>
        <taxon>Viridiplantae</taxon>
        <taxon>Streptophyta</taxon>
        <taxon>Embryophyta</taxon>
        <taxon>Tracheophyta</taxon>
        <taxon>Spermatophyta</taxon>
        <taxon>Magnoliopsida</taxon>
        <taxon>eudicotyledons</taxon>
        <taxon>Gunneridae</taxon>
        <taxon>Pentapetalae</taxon>
        <taxon>rosids</taxon>
        <taxon>malvids</taxon>
        <taxon>Brassicales</taxon>
        <taxon>Brassicaceae</taxon>
        <taxon>Brassiceae</taxon>
        <taxon>Brassica</taxon>
    </lineage>
</organism>
<dbReference type="InterPro" id="IPR013029">
    <property type="entry name" value="YchF_C"/>
</dbReference>
<dbReference type="SUPFAM" id="SSF81271">
    <property type="entry name" value="TGS-like"/>
    <property type="match status" value="1"/>
</dbReference>
<evidence type="ECO:0000313" key="3">
    <source>
        <dbReference type="Proteomes" id="UP000824890"/>
    </source>
</evidence>
<dbReference type="EMBL" id="JAGKQM010000015">
    <property type="protein sequence ID" value="KAH0880046.1"/>
    <property type="molecule type" value="Genomic_DNA"/>
</dbReference>
<evidence type="ECO:0000313" key="2">
    <source>
        <dbReference type="EMBL" id="KAH0880046.1"/>
    </source>
</evidence>
<keyword evidence="3" id="KW-1185">Reference proteome</keyword>
<sequence>MHQCLKRTPNRPLQSLPLISTTKTFCVSARCLSSLIHFCEAQNSAEAGMLIWPCGALDHEKAVEKSIPSSMFHVFLSLTDCSGLIPPLTFMSSFSNLFSKLLRLDRLKKGKAKDSHSKVKLCDILCMRQEKPKNLRWKESMRPFFMGTCTSVELSDPEKEVMLLADLTEPEKNTNVEEIKGLSLDFQSRHVVVSAQLVEAELTELPLEEHEESLNSLGKYFTSGEKETKAWTIHACGIIASEATGVIHSDFEKGFIRTETHFYPLNEYVGQKLDCLFVQLRSEGIVYIVKEGYFMLFLFNI</sequence>
<name>A0ABQ7ZIN5_BRANA</name>
<dbReference type="InterPro" id="IPR012675">
    <property type="entry name" value="Beta-grasp_dom_sf"/>
</dbReference>
<evidence type="ECO:0000259" key="1">
    <source>
        <dbReference type="Pfam" id="PF06071"/>
    </source>
</evidence>
<reference evidence="2 3" key="1">
    <citation type="submission" date="2021-05" db="EMBL/GenBank/DDBJ databases">
        <title>Genome Assembly of Synthetic Allotetraploid Brassica napus Reveals Homoeologous Exchanges between Subgenomes.</title>
        <authorList>
            <person name="Davis J.T."/>
        </authorList>
    </citation>
    <scope>NUCLEOTIDE SEQUENCE [LARGE SCALE GENOMIC DNA]</scope>
    <source>
        <strain evidence="3">cv. Da-Ae</strain>
        <tissue evidence="2">Seedling</tissue>
    </source>
</reference>
<dbReference type="InterPro" id="IPR012676">
    <property type="entry name" value="TGS-like"/>
</dbReference>